<evidence type="ECO:0000313" key="5">
    <source>
        <dbReference type="EMBL" id="MUZ75839.1"/>
    </source>
</evidence>
<dbReference type="GO" id="GO:0046872">
    <property type="term" value="F:metal ion binding"/>
    <property type="evidence" value="ECO:0007669"/>
    <property type="project" value="UniProtKB-KW"/>
</dbReference>
<keyword evidence="2" id="KW-0479">Metal-binding</keyword>
<dbReference type="InterPro" id="IPR036922">
    <property type="entry name" value="Rieske_2Fe-2S_sf"/>
</dbReference>
<evidence type="ECO:0000256" key="4">
    <source>
        <dbReference type="ARBA" id="ARBA00023014"/>
    </source>
</evidence>
<dbReference type="PROSITE" id="PS51296">
    <property type="entry name" value="RIESKE"/>
    <property type="match status" value="1"/>
</dbReference>
<evidence type="ECO:0000256" key="1">
    <source>
        <dbReference type="ARBA" id="ARBA00022714"/>
    </source>
</evidence>
<dbReference type="SUPFAM" id="SSF50022">
    <property type="entry name" value="ISP domain"/>
    <property type="match status" value="1"/>
</dbReference>
<protein>
    <submittedName>
        <fullName evidence="5">Rieske 2Fe-2S domain-containing protein</fullName>
    </submittedName>
</protein>
<dbReference type="InterPro" id="IPR017941">
    <property type="entry name" value="Rieske_2Fe-2S"/>
</dbReference>
<dbReference type="RefSeq" id="WP_156538770.1">
    <property type="nucleotide sequence ID" value="NZ_WPHN01000028.1"/>
</dbReference>
<dbReference type="Pfam" id="PF00355">
    <property type="entry name" value="Rieske"/>
    <property type="match status" value="1"/>
</dbReference>
<name>A0A6L6VND7_AGRVI</name>
<dbReference type="EMBL" id="WPHR01000038">
    <property type="protein sequence ID" value="MUZ75839.1"/>
    <property type="molecule type" value="Genomic_DNA"/>
</dbReference>
<accession>A0A6L6VND7</accession>
<sequence length="106" mass="11832">MGIKTFRADGVPKLILEFPSTHQRALVTLSGGSLEITNDKCRHRGGPLHLCYVDGTGEHRCPWHDRPAGRRQAFALVSAIYIRSRGQITLVADNVDGREWPVRVVE</sequence>
<organism evidence="5 6">
    <name type="scientific">Agrobacterium vitis</name>
    <name type="common">Rhizobium vitis</name>
    <dbReference type="NCBI Taxonomy" id="373"/>
    <lineage>
        <taxon>Bacteria</taxon>
        <taxon>Pseudomonadati</taxon>
        <taxon>Pseudomonadota</taxon>
        <taxon>Alphaproteobacteria</taxon>
        <taxon>Hyphomicrobiales</taxon>
        <taxon>Rhizobiaceae</taxon>
        <taxon>Rhizobium/Agrobacterium group</taxon>
        <taxon>Agrobacterium</taxon>
    </lineage>
</organism>
<keyword evidence="3" id="KW-0408">Iron</keyword>
<evidence type="ECO:0000313" key="6">
    <source>
        <dbReference type="Proteomes" id="UP000477951"/>
    </source>
</evidence>
<dbReference type="GO" id="GO:0051537">
    <property type="term" value="F:2 iron, 2 sulfur cluster binding"/>
    <property type="evidence" value="ECO:0007669"/>
    <property type="project" value="UniProtKB-KW"/>
</dbReference>
<dbReference type="Gene3D" id="2.102.10.10">
    <property type="entry name" value="Rieske [2Fe-2S] iron-sulphur domain"/>
    <property type="match status" value="1"/>
</dbReference>
<evidence type="ECO:0000256" key="2">
    <source>
        <dbReference type="ARBA" id="ARBA00022723"/>
    </source>
</evidence>
<dbReference type="AlphaFoldDB" id="A0A6L6VND7"/>
<evidence type="ECO:0000256" key="3">
    <source>
        <dbReference type="ARBA" id="ARBA00023004"/>
    </source>
</evidence>
<gene>
    <name evidence="5" type="ORF">GOZ90_24540</name>
</gene>
<proteinExistence type="predicted"/>
<reference evidence="5 6" key="1">
    <citation type="submission" date="2019-12" db="EMBL/GenBank/DDBJ databases">
        <title>Whole-genome sequencing of Allorhizobium vitis.</title>
        <authorList>
            <person name="Gan H.M."/>
            <person name="Szegedi E."/>
            <person name="Burr T."/>
            <person name="Savka M.A."/>
        </authorList>
    </citation>
    <scope>NUCLEOTIDE SEQUENCE [LARGE SCALE GENOMIC DNA]</scope>
    <source>
        <strain evidence="5 6">CG516</strain>
    </source>
</reference>
<dbReference type="Proteomes" id="UP000477951">
    <property type="component" value="Unassembled WGS sequence"/>
</dbReference>
<comment type="caution">
    <text evidence="5">The sequence shown here is derived from an EMBL/GenBank/DDBJ whole genome shotgun (WGS) entry which is preliminary data.</text>
</comment>
<keyword evidence="4" id="KW-0411">Iron-sulfur</keyword>
<keyword evidence="1" id="KW-0001">2Fe-2S</keyword>